<dbReference type="Gene3D" id="1.10.260.40">
    <property type="entry name" value="lambda repressor-like DNA-binding domains"/>
    <property type="match status" value="1"/>
</dbReference>
<evidence type="ECO:0000256" key="1">
    <source>
        <dbReference type="SAM" id="MobiDB-lite"/>
    </source>
</evidence>
<reference evidence="2 3" key="1">
    <citation type="submission" date="2019-03" db="EMBL/GenBank/DDBJ databases">
        <title>Genomic Encyclopedia of Type Strains, Phase IV (KMG-IV): sequencing the most valuable type-strain genomes for metagenomic binning, comparative biology and taxonomic classification.</title>
        <authorList>
            <person name="Goeker M."/>
        </authorList>
    </citation>
    <scope>NUCLEOTIDE SEQUENCE [LARGE SCALE GENOMIC DNA]</scope>
    <source>
        <strain evidence="2 3">DSM 45934</strain>
    </source>
</reference>
<organism evidence="2 3">
    <name type="scientific">Actinocrispum wychmicini</name>
    <dbReference type="NCBI Taxonomy" id="1213861"/>
    <lineage>
        <taxon>Bacteria</taxon>
        <taxon>Bacillati</taxon>
        <taxon>Actinomycetota</taxon>
        <taxon>Actinomycetes</taxon>
        <taxon>Pseudonocardiales</taxon>
        <taxon>Pseudonocardiaceae</taxon>
        <taxon>Actinocrispum</taxon>
    </lineage>
</organism>
<sequence length="76" mass="8260">MAAGVSVDYYARLEQGRERNPSGQVIDAIGWALRLGPDEVWHAYRLANLLPRVSAGSGADVDPALSRPLQRPAEEC</sequence>
<feature type="region of interest" description="Disordered" evidence="1">
    <location>
        <begin position="54"/>
        <end position="76"/>
    </location>
</feature>
<dbReference type="Proteomes" id="UP000295680">
    <property type="component" value="Unassembled WGS sequence"/>
</dbReference>
<gene>
    <name evidence="2" type="ORF">EV192_10736</name>
</gene>
<dbReference type="PANTHER" id="PTHR35010:SF2">
    <property type="entry name" value="BLL4672 PROTEIN"/>
    <property type="match status" value="1"/>
</dbReference>
<evidence type="ECO:0000313" key="2">
    <source>
        <dbReference type="EMBL" id="TCO55615.1"/>
    </source>
</evidence>
<evidence type="ECO:0000313" key="3">
    <source>
        <dbReference type="Proteomes" id="UP000295680"/>
    </source>
</evidence>
<keyword evidence="3" id="KW-1185">Reference proteome</keyword>
<name>A0A4R2JN62_9PSEU</name>
<comment type="caution">
    <text evidence="2">The sequence shown here is derived from an EMBL/GenBank/DDBJ whole genome shotgun (WGS) entry which is preliminary data.</text>
</comment>
<dbReference type="RefSeq" id="WP_341770921.1">
    <property type="nucleotide sequence ID" value="NZ_SLWS01000007.1"/>
</dbReference>
<dbReference type="EMBL" id="SLWS01000007">
    <property type="protein sequence ID" value="TCO55615.1"/>
    <property type="molecule type" value="Genomic_DNA"/>
</dbReference>
<dbReference type="InterPro" id="IPR010982">
    <property type="entry name" value="Lambda_DNA-bd_dom_sf"/>
</dbReference>
<dbReference type="AlphaFoldDB" id="A0A4R2JN62"/>
<proteinExistence type="predicted"/>
<accession>A0A4R2JN62</accession>
<dbReference type="SUPFAM" id="SSF47413">
    <property type="entry name" value="lambda repressor-like DNA-binding domains"/>
    <property type="match status" value="1"/>
</dbReference>
<dbReference type="GO" id="GO:0003677">
    <property type="term" value="F:DNA binding"/>
    <property type="evidence" value="ECO:0007669"/>
    <property type="project" value="InterPro"/>
</dbReference>
<protein>
    <submittedName>
        <fullName evidence="2">Helix-turn-helix protein</fullName>
    </submittedName>
</protein>
<dbReference type="PANTHER" id="PTHR35010">
    <property type="entry name" value="BLL4672 PROTEIN-RELATED"/>
    <property type="match status" value="1"/>
</dbReference>